<feature type="non-terminal residue" evidence="5">
    <location>
        <position position="121"/>
    </location>
</feature>
<evidence type="ECO:0008006" key="7">
    <source>
        <dbReference type="Google" id="ProtNLM"/>
    </source>
</evidence>
<keyword evidence="4" id="KW-0539">Nucleus</keyword>
<dbReference type="InterPro" id="IPR050613">
    <property type="entry name" value="Sec_Metabolite_Reg"/>
</dbReference>
<gene>
    <name evidence="5" type="ORF">BO97DRAFT_305793</name>
</gene>
<dbReference type="EMBL" id="KZ824322">
    <property type="protein sequence ID" value="RAL07948.1"/>
    <property type="molecule type" value="Genomic_DNA"/>
</dbReference>
<sequence>FPFPIGPSIPKSQLITLLPPADYCDYLIAQYFLRLSPLFRILHGPTFQRQHNSFQDRPEEVEFAWLAFLFTICSLTLNTMGNGDPTISHLWPRVGYSEGLLAAAAQYRHSYKICLSQDQFL</sequence>
<dbReference type="OrthoDB" id="2406834at2759"/>
<dbReference type="AlphaFoldDB" id="A0A395HM59"/>
<reference evidence="5 6" key="1">
    <citation type="submission" date="2018-02" db="EMBL/GenBank/DDBJ databases">
        <title>The genomes of Aspergillus section Nigri reveals drivers in fungal speciation.</title>
        <authorList>
            <consortium name="DOE Joint Genome Institute"/>
            <person name="Vesth T.C."/>
            <person name="Nybo J."/>
            <person name="Theobald S."/>
            <person name="Brandl J."/>
            <person name="Frisvad J.C."/>
            <person name="Nielsen K.F."/>
            <person name="Lyhne E.K."/>
            <person name="Kogle M.E."/>
            <person name="Kuo A."/>
            <person name="Riley R."/>
            <person name="Clum A."/>
            <person name="Nolan M."/>
            <person name="Lipzen A."/>
            <person name="Salamov A."/>
            <person name="Henrissat B."/>
            <person name="Wiebenga A."/>
            <person name="De vries R.P."/>
            <person name="Grigoriev I.V."/>
            <person name="Mortensen U.H."/>
            <person name="Andersen M.R."/>
            <person name="Baker S.E."/>
        </authorList>
    </citation>
    <scope>NUCLEOTIDE SEQUENCE [LARGE SCALE GENOMIC DNA]</scope>
    <source>
        <strain evidence="5 6">CBS 101889</strain>
    </source>
</reference>
<feature type="non-terminal residue" evidence="5">
    <location>
        <position position="1"/>
    </location>
</feature>
<dbReference type="GO" id="GO:0005634">
    <property type="term" value="C:nucleus"/>
    <property type="evidence" value="ECO:0007669"/>
    <property type="project" value="UniProtKB-SubCell"/>
</dbReference>
<evidence type="ECO:0000256" key="3">
    <source>
        <dbReference type="ARBA" id="ARBA00023163"/>
    </source>
</evidence>
<dbReference type="VEuPathDB" id="FungiDB:BO97DRAFT_305793"/>
<comment type="subcellular location">
    <subcellularLocation>
        <location evidence="1">Nucleus</location>
    </subcellularLocation>
</comment>
<keyword evidence="3" id="KW-0804">Transcription</keyword>
<dbReference type="PANTHER" id="PTHR31001:SF40">
    <property type="entry name" value="ZN(II)2CYS6 TRANSCRIPTION FACTOR (EUROFUNG)"/>
    <property type="match status" value="1"/>
</dbReference>
<protein>
    <recommendedName>
        <fullName evidence="7">Transcription factor domain-containing protein</fullName>
    </recommendedName>
</protein>
<dbReference type="STRING" id="1450537.A0A395HM59"/>
<proteinExistence type="predicted"/>
<name>A0A395HM59_ASPHC</name>
<dbReference type="GeneID" id="37195450"/>
<evidence type="ECO:0000256" key="1">
    <source>
        <dbReference type="ARBA" id="ARBA00004123"/>
    </source>
</evidence>
<dbReference type="PANTHER" id="PTHR31001">
    <property type="entry name" value="UNCHARACTERIZED TRANSCRIPTIONAL REGULATORY PROTEIN"/>
    <property type="match status" value="1"/>
</dbReference>
<evidence type="ECO:0000313" key="5">
    <source>
        <dbReference type="EMBL" id="RAL07948.1"/>
    </source>
</evidence>
<accession>A0A395HM59</accession>
<dbReference type="Proteomes" id="UP000248961">
    <property type="component" value="Unassembled WGS sequence"/>
</dbReference>
<keyword evidence="2" id="KW-0805">Transcription regulation</keyword>
<evidence type="ECO:0000313" key="6">
    <source>
        <dbReference type="Proteomes" id="UP000248961"/>
    </source>
</evidence>
<evidence type="ECO:0000256" key="2">
    <source>
        <dbReference type="ARBA" id="ARBA00023015"/>
    </source>
</evidence>
<dbReference type="CDD" id="cd12148">
    <property type="entry name" value="fungal_TF_MHR"/>
    <property type="match status" value="1"/>
</dbReference>
<evidence type="ECO:0000256" key="4">
    <source>
        <dbReference type="ARBA" id="ARBA00023242"/>
    </source>
</evidence>
<keyword evidence="6" id="KW-1185">Reference proteome</keyword>
<organism evidence="5 6">
    <name type="scientific">Aspergillus homomorphus (strain CBS 101889)</name>
    <dbReference type="NCBI Taxonomy" id="1450537"/>
    <lineage>
        <taxon>Eukaryota</taxon>
        <taxon>Fungi</taxon>
        <taxon>Dikarya</taxon>
        <taxon>Ascomycota</taxon>
        <taxon>Pezizomycotina</taxon>
        <taxon>Eurotiomycetes</taxon>
        <taxon>Eurotiomycetidae</taxon>
        <taxon>Eurotiales</taxon>
        <taxon>Aspergillaceae</taxon>
        <taxon>Aspergillus</taxon>
        <taxon>Aspergillus subgen. Circumdati</taxon>
    </lineage>
</organism>
<dbReference type="RefSeq" id="XP_025547102.1">
    <property type="nucleotide sequence ID" value="XM_025691161.1"/>
</dbReference>